<organism evidence="1 2">
    <name type="scientific">Bacillus anthracis</name>
    <name type="common">anthrax bacterium</name>
    <dbReference type="NCBI Taxonomy" id="1392"/>
    <lineage>
        <taxon>Bacteria</taxon>
        <taxon>Bacillati</taxon>
        <taxon>Bacillota</taxon>
        <taxon>Bacilli</taxon>
        <taxon>Bacillales</taxon>
        <taxon>Bacillaceae</taxon>
        <taxon>Bacillus</taxon>
        <taxon>Bacillus cereus group</taxon>
    </lineage>
</organism>
<sequence length="36" mass="4272">MLQKERVARKKNALFYICNTSFFGKTNSHPHFSRTI</sequence>
<accession>A0A2A7DG62</accession>
<dbReference type="Proteomes" id="UP000220192">
    <property type="component" value="Unassembled WGS sequence"/>
</dbReference>
<protein>
    <submittedName>
        <fullName evidence="1">Phosphotransacetylase</fullName>
    </submittedName>
</protein>
<reference evidence="1 2" key="1">
    <citation type="submission" date="2017-09" db="EMBL/GenBank/DDBJ databases">
        <title>Large-scale bioinformatics analysis of Bacillus genomes uncovers conserved roles of natural products in bacterial physiology.</title>
        <authorList>
            <consortium name="Agbiome Team Llc"/>
            <person name="Bleich R.M."/>
            <person name="Grubbs K.J."/>
            <person name="Santa Maria K.C."/>
            <person name="Allen S.E."/>
            <person name="Farag S."/>
            <person name="Shank E.A."/>
            <person name="Bowers A."/>
        </authorList>
    </citation>
    <scope>NUCLEOTIDE SEQUENCE [LARGE SCALE GENOMIC DNA]</scope>
    <source>
        <strain evidence="1 2">AFS095574</strain>
    </source>
</reference>
<gene>
    <name evidence="1" type="ORF">CON16_01495</name>
</gene>
<evidence type="ECO:0000313" key="2">
    <source>
        <dbReference type="Proteomes" id="UP000220192"/>
    </source>
</evidence>
<proteinExistence type="predicted"/>
<name>A0A2A7DG62_BACAN</name>
<dbReference type="AlphaFoldDB" id="A0A2A7DG62"/>
<comment type="caution">
    <text evidence="1">The sequence shown here is derived from an EMBL/GenBank/DDBJ whole genome shotgun (WGS) entry which is preliminary data.</text>
</comment>
<evidence type="ECO:0000313" key="1">
    <source>
        <dbReference type="EMBL" id="PDZ18886.1"/>
    </source>
</evidence>
<dbReference type="EMBL" id="NVLX01000002">
    <property type="protein sequence ID" value="PDZ18886.1"/>
    <property type="molecule type" value="Genomic_DNA"/>
</dbReference>